<gene>
    <name evidence="2" type="primary">CD109_0</name>
    <name evidence="2" type="ORF">E2C01_098057</name>
</gene>
<dbReference type="Proteomes" id="UP000324222">
    <property type="component" value="Unassembled WGS sequence"/>
</dbReference>
<name>A0A5B7JWT1_PORTR</name>
<dbReference type="InterPro" id="IPR013783">
    <property type="entry name" value="Ig-like_fold"/>
</dbReference>
<evidence type="ECO:0000313" key="3">
    <source>
        <dbReference type="Proteomes" id="UP000324222"/>
    </source>
</evidence>
<keyword evidence="3" id="KW-1185">Reference proteome</keyword>
<protein>
    <submittedName>
        <fullName evidence="2">CD109 antigen</fullName>
    </submittedName>
</protein>
<dbReference type="EMBL" id="VSRR010131558">
    <property type="protein sequence ID" value="MPD02472.1"/>
    <property type="molecule type" value="Genomic_DNA"/>
</dbReference>
<comment type="caution">
    <text evidence="2">The sequence shown here is derived from an EMBL/GenBank/DDBJ whole genome shotgun (WGS) entry which is preliminary data.</text>
</comment>
<sequence length="133" mass="15060">MPPMYISLEMPDSCRRGEQVGMRIMVFNNLPQEMMILLVLHGADTHRFVVVEDYGVVDFYRPRIKEGDHQHLVSVDADSSVEVIFPIVAAVDHGEIELTVSAITQIGRDEETATLTVEVIIMIIIIRNDLILR</sequence>
<dbReference type="AlphaFoldDB" id="A0A5B7JWT1"/>
<dbReference type="OrthoDB" id="6359008at2759"/>
<dbReference type="Pfam" id="PF00207">
    <property type="entry name" value="A2M"/>
    <property type="match status" value="1"/>
</dbReference>
<dbReference type="InterPro" id="IPR001599">
    <property type="entry name" value="Macroglobln_a2"/>
</dbReference>
<evidence type="ECO:0000259" key="1">
    <source>
        <dbReference type="Pfam" id="PF00207"/>
    </source>
</evidence>
<reference evidence="2 3" key="1">
    <citation type="submission" date="2019-05" db="EMBL/GenBank/DDBJ databases">
        <title>Another draft genome of Portunus trituberculatus and its Hox gene families provides insights of decapod evolution.</title>
        <authorList>
            <person name="Jeong J.-H."/>
            <person name="Song I."/>
            <person name="Kim S."/>
            <person name="Choi T."/>
            <person name="Kim D."/>
            <person name="Ryu S."/>
            <person name="Kim W."/>
        </authorList>
    </citation>
    <scope>NUCLEOTIDE SEQUENCE [LARGE SCALE GENOMIC DNA]</scope>
    <source>
        <tissue evidence="2">Muscle</tissue>
    </source>
</reference>
<evidence type="ECO:0000313" key="2">
    <source>
        <dbReference type="EMBL" id="MPD02472.1"/>
    </source>
</evidence>
<dbReference type="Gene3D" id="2.60.40.10">
    <property type="entry name" value="Immunoglobulins"/>
    <property type="match status" value="1"/>
</dbReference>
<feature type="domain" description="Alpha-2-macroglobulin" evidence="1">
    <location>
        <begin position="3"/>
        <end position="36"/>
    </location>
</feature>
<dbReference type="GO" id="GO:0004866">
    <property type="term" value="F:endopeptidase inhibitor activity"/>
    <property type="evidence" value="ECO:0007669"/>
    <property type="project" value="InterPro"/>
</dbReference>
<proteinExistence type="predicted"/>
<organism evidence="2 3">
    <name type="scientific">Portunus trituberculatus</name>
    <name type="common">Swimming crab</name>
    <name type="synonym">Neptunus trituberculatus</name>
    <dbReference type="NCBI Taxonomy" id="210409"/>
    <lineage>
        <taxon>Eukaryota</taxon>
        <taxon>Metazoa</taxon>
        <taxon>Ecdysozoa</taxon>
        <taxon>Arthropoda</taxon>
        <taxon>Crustacea</taxon>
        <taxon>Multicrustacea</taxon>
        <taxon>Malacostraca</taxon>
        <taxon>Eumalacostraca</taxon>
        <taxon>Eucarida</taxon>
        <taxon>Decapoda</taxon>
        <taxon>Pleocyemata</taxon>
        <taxon>Brachyura</taxon>
        <taxon>Eubrachyura</taxon>
        <taxon>Portunoidea</taxon>
        <taxon>Portunidae</taxon>
        <taxon>Portuninae</taxon>
        <taxon>Portunus</taxon>
    </lineage>
</organism>
<accession>A0A5B7JWT1</accession>